<dbReference type="Proteomes" id="UP001620626">
    <property type="component" value="Unassembled WGS sequence"/>
</dbReference>
<feature type="compositionally biased region" description="Basic and acidic residues" evidence="1">
    <location>
        <begin position="107"/>
        <end position="116"/>
    </location>
</feature>
<accession>A0ABD2L2J8</accession>
<name>A0ABD2L2J8_9BILA</name>
<reference evidence="2 3" key="1">
    <citation type="submission" date="2024-10" db="EMBL/GenBank/DDBJ databases">
        <authorList>
            <person name="Kim D."/>
        </authorList>
    </citation>
    <scope>NUCLEOTIDE SEQUENCE [LARGE SCALE GENOMIC DNA]</scope>
    <source>
        <strain evidence="2">BH-2024</strain>
    </source>
</reference>
<feature type="compositionally biased region" description="Low complexity" evidence="1">
    <location>
        <begin position="52"/>
        <end position="65"/>
    </location>
</feature>
<dbReference type="EMBL" id="JBICBT010000573">
    <property type="protein sequence ID" value="KAL3109379.1"/>
    <property type="molecule type" value="Genomic_DNA"/>
</dbReference>
<comment type="caution">
    <text evidence="2">The sequence shown here is derived from an EMBL/GenBank/DDBJ whole genome shotgun (WGS) entry which is preliminary data.</text>
</comment>
<proteinExistence type="predicted"/>
<sequence>MLPPQSSSAEQPELIGNFLFNDPQMEENEMAETSHFDGEGLGTPLTTESDSSDYYESANENNSNEPSLADDDDSHKKEILQMEGVVEGKRLFGSFVPSLMSQVNAEPSKKAADEHQASTSSNNYNNNNAGKMEETENIWNETFNADEQKMPKKKWLCPEGIRGDHAHNETVHKCRILKFANKALRNYLRFHALRVFNEEETNGMEKLAFIQKEDLLENLALKPSFLSSSNDNISEIKIILLKAYKHFNITPEEENLSEFEKITQNFANKENYEKVQKLVKAFKMSRALERKSQGNGTKAKRTTQKYRKALEKVKAEMVKDADYCKDCAIPTVTQVLATPIPLSEQTKELMQKGAKKLDKKFKTFTKRA</sequence>
<evidence type="ECO:0000313" key="2">
    <source>
        <dbReference type="EMBL" id="KAL3109379.1"/>
    </source>
</evidence>
<gene>
    <name evidence="2" type="ORF">niasHT_015224</name>
</gene>
<feature type="region of interest" description="Disordered" evidence="1">
    <location>
        <begin position="105"/>
        <end position="130"/>
    </location>
</feature>
<organism evidence="2 3">
    <name type="scientific">Heterodera trifolii</name>
    <dbReference type="NCBI Taxonomy" id="157864"/>
    <lineage>
        <taxon>Eukaryota</taxon>
        <taxon>Metazoa</taxon>
        <taxon>Ecdysozoa</taxon>
        <taxon>Nematoda</taxon>
        <taxon>Chromadorea</taxon>
        <taxon>Rhabditida</taxon>
        <taxon>Tylenchina</taxon>
        <taxon>Tylenchomorpha</taxon>
        <taxon>Tylenchoidea</taxon>
        <taxon>Heteroderidae</taxon>
        <taxon>Heteroderinae</taxon>
        <taxon>Heterodera</taxon>
    </lineage>
</organism>
<keyword evidence="3" id="KW-1185">Reference proteome</keyword>
<dbReference type="AlphaFoldDB" id="A0ABD2L2J8"/>
<feature type="region of interest" description="Disordered" evidence="1">
    <location>
        <begin position="22"/>
        <end position="73"/>
    </location>
</feature>
<protein>
    <submittedName>
        <fullName evidence="2">Uncharacterized protein</fullName>
    </submittedName>
</protein>
<evidence type="ECO:0000256" key="1">
    <source>
        <dbReference type="SAM" id="MobiDB-lite"/>
    </source>
</evidence>
<evidence type="ECO:0000313" key="3">
    <source>
        <dbReference type="Proteomes" id="UP001620626"/>
    </source>
</evidence>